<keyword evidence="1" id="KW-0812">Transmembrane</keyword>
<dbReference type="Pfam" id="PF25927">
    <property type="entry name" value="DUF7972"/>
    <property type="match status" value="1"/>
</dbReference>
<evidence type="ECO:0000313" key="3">
    <source>
        <dbReference type="Proteomes" id="UP000011623"/>
    </source>
</evidence>
<feature type="transmembrane region" description="Helical" evidence="1">
    <location>
        <begin position="30"/>
        <end position="53"/>
    </location>
</feature>
<dbReference type="Proteomes" id="UP000011623">
    <property type="component" value="Unassembled WGS sequence"/>
</dbReference>
<dbReference type="EMBL" id="AOLW01000012">
    <property type="protein sequence ID" value="EMA23288.1"/>
    <property type="molecule type" value="Genomic_DNA"/>
</dbReference>
<feature type="transmembrane region" description="Helical" evidence="1">
    <location>
        <begin position="223"/>
        <end position="245"/>
    </location>
</feature>
<keyword evidence="1" id="KW-0472">Membrane</keyword>
<name>M0KQQ8_9EURY</name>
<evidence type="ECO:0000313" key="2">
    <source>
        <dbReference type="EMBL" id="EMA23288.1"/>
    </source>
</evidence>
<dbReference type="AlphaFoldDB" id="M0KQQ8"/>
<keyword evidence="1" id="KW-1133">Transmembrane helix</keyword>
<protein>
    <submittedName>
        <fullName evidence="2">Uncharacterized protein</fullName>
    </submittedName>
</protein>
<keyword evidence="3" id="KW-1185">Reference proteome</keyword>
<sequence>MTFASIVFMGSIWTFEMKMLLTETAAVQTILNSFLSGIILLVSIVVSINSIVLSHDITSIGAQEKRIESMIEFRRDIGGLTGNDAAPKDPDSFLKVMATVIKERAHSLEGASEDLEDDIGDEFTEDITTYVDSVAATAEELEIAVQQVHGGDLYALWLGLETDYGPLMNSTHNMTSTYRSQLNDDKIEEFTDLMEMFEMFATGREYFKTLYYGKEISELSRTLLVFSLPSIIVTIWAILAIDAGLLPDVGVFGLSPLLLFVALTFTVALVPFIILTSYMLRVATVSSRASTSGPFRLRS</sequence>
<organism evidence="2 3">
    <name type="scientific">Haloarcula amylolytica JCM 13557</name>
    <dbReference type="NCBI Taxonomy" id="1227452"/>
    <lineage>
        <taxon>Archaea</taxon>
        <taxon>Methanobacteriati</taxon>
        <taxon>Methanobacteriota</taxon>
        <taxon>Stenosarchaea group</taxon>
        <taxon>Halobacteria</taxon>
        <taxon>Halobacteriales</taxon>
        <taxon>Haloarculaceae</taxon>
        <taxon>Haloarcula</taxon>
    </lineage>
</organism>
<gene>
    <name evidence="2" type="ORF">C442_05481</name>
</gene>
<evidence type="ECO:0000256" key="1">
    <source>
        <dbReference type="SAM" id="Phobius"/>
    </source>
</evidence>
<accession>M0KQQ8</accession>
<reference evidence="2 3" key="1">
    <citation type="journal article" date="2014" name="PLoS Genet.">
        <title>Phylogenetically driven sequencing of extremely halophilic archaea reveals strategies for static and dynamic osmo-response.</title>
        <authorList>
            <person name="Becker E.A."/>
            <person name="Seitzer P.M."/>
            <person name="Tritt A."/>
            <person name="Larsen D."/>
            <person name="Krusor M."/>
            <person name="Yao A.I."/>
            <person name="Wu D."/>
            <person name="Madern D."/>
            <person name="Eisen J.A."/>
            <person name="Darling A.E."/>
            <person name="Facciotti M.T."/>
        </authorList>
    </citation>
    <scope>NUCLEOTIDE SEQUENCE [LARGE SCALE GENOMIC DNA]</scope>
    <source>
        <strain evidence="2 3">JCM 13557</strain>
    </source>
</reference>
<dbReference type="InterPro" id="IPR058278">
    <property type="entry name" value="DUF7972"/>
</dbReference>
<feature type="transmembrane region" description="Helical" evidence="1">
    <location>
        <begin position="257"/>
        <end position="280"/>
    </location>
</feature>
<dbReference type="PATRIC" id="fig|1227452.3.peg.1094"/>
<comment type="caution">
    <text evidence="2">The sequence shown here is derived from an EMBL/GenBank/DDBJ whole genome shotgun (WGS) entry which is preliminary data.</text>
</comment>
<proteinExistence type="predicted"/>